<keyword evidence="7" id="KW-1185">Reference proteome</keyword>
<dbReference type="PANTHER" id="PTHR46847">
    <property type="entry name" value="D-ALLOSE-BINDING PERIPLASMIC PROTEIN-RELATED"/>
    <property type="match status" value="1"/>
</dbReference>
<keyword evidence="3 4" id="KW-0732">Signal</keyword>
<evidence type="ECO:0000256" key="3">
    <source>
        <dbReference type="ARBA" id="ARBA00022729"/>
    </source>
</evidence>
<dbReference type="SUPFAM" id="SSF53822">
    <property type="entry name" value="Periplasmic binding protein-like I"/>
    <property type="match status" value="1"/>
</dbReference>
<organism evidence="6 7">
    <name type="scientific">Streptomyces luteolifulvus</name>
    <dbReference type="NCBI Taxonomy" id="2615112"/>
    <lineage>
        <taxon>Bacteria</taxon>
        <taxon>Bacillati</taxon>
        <taxon>Actinomycetota</taxon>
        <taxon>Actinomycetes</taxon>
        <taxon>Kitasatosporales</taxon>
        <taxon>Streptomycetaceae</taxon>
        <taxon>Streptomyces</taxon>
    </lineage>
</organism>
<accession>A0A6H9UWG8</accession>
<evidence type="ECO:0000256" key="2">
    <source>
        <dbReference type="ARBA" id="ARBA00007639"/>
    </source>
</evidence>
<feature type="signal peptide" evidence="4">
    <location>
        <begin position="1"/>
        <end position="29"/>
    </location>
</feature>
<dbReference type="Gene3D" id="3.40.50.2300">
    <property type="match status" value="2"/>
</dbReference>
<proteinExistence type="inferred from homology"/>
<evidence type="ECO:0000313" key="6">
    <source>
        <dbReference type="EMBL" id="KAB1143474.1"/>
    </source>
</evidence>
<comment type="caution">
    <text evidence="6">The sequence shown here is derived from an EMBL/GenBank/DDBJ whole genome shotgun (WGS) entry which is preliminary data.</text>
</comment>
<dbReference type="PANTHER" id="PTHR46847:SF1">
    <property type="entry name" value="D-ALLOSE-BINDING PERIPLASMIC PROTEIN-RELATED"/>
    <property type="match status" value="1"/>
</dbReference>
<dbReference type="Proteomes" id="UP000442707">
    <property type="component" value="Unassembled WGS sequence"/>
</dbReference>
<evidence type="ECO:0000313" key="7">
    <source>
        <dbReference type="Proteomes" id="UP000442707"/>
    </source>
</evidence>
<dbReference type="EMBL" id="VZRB01000019">
    <property type="protein sequence ID" value="KAB1143474.1"/>
    <property type="molecule type" value="Genomic_DNA"/>
</dbReference>
<evidence type="ECO:0000256" key="4">
    <source>
        <dbReference type="SAM" id="SignalP"/>
    </source>
</evidence>
<evidence type="ECO:0000259" key="5">
    <source>
        <dbReference type="Pfam" id="PF13407"/>
    </source>
</evidence>
<feature type="chain" id="PRO_5039555039" evidence="4">
    <location>
        <begin position="30"/>
        <end position="331"/>
    </location>
</feature>
<sequence length="331" mass="35103">MSASIPARRTFRRCLAAATAAVSLTVLTAACGETGSTAGGKDKTFTIGLANADTTIPFLASMNSAFEAEAKRLGMKTVTLNGGLDNAKQAANVQTLVARKVDLILVCSSSPTAVIPAIKQANRAGIPVMALNAQLNPGADLVTYIGASDRQFGRGEGKLIVQALPKGGKIAITLGTLGSTPQVERLKGIKDVLKNHPNIKIVATPVDNFKNSENLSVTQDLLSKYPKGKLDAIVAQGPQMYVGAQYARKIGRNEIRFIAGDYSKQVEAAIKSGDLYGTVNQSPVLEGKLGAQYANYWLTGQKDKVKRPNYYIPLPLITKDNVDTNPAEWSG</sequence>
<dbReference type="InterPro" id="IPR025997">
    <property type="entry name" value="SBP_2_dom"/>
</dbReference>
<name>A0A6H9UWG8_9ACTN</name>
<protein>
    <submittedName>
        <fullName evidence="6">Sugar ABC transporter substrate-binding protein</fullName>
    </submittedName>
</protein>
<dbReference type="GO" id="GO:0030313">
    <property type="term" value="C:cell envelope"/>
    <property type="evidence" value="ECO:0007669"/>
    <property type="project" value="UniProtKB-SubCell"/>
</dbReference>
<dbReference type="AlphaFoldDB" id="A0A6H9UWG8"/>
<comment type="subcellular location">
    <subcellularLocation>
        <location evidence="1">Cell envelope</location>
    </subcellularLocation>
</comment>
<dbReference type="RefSeq" id="WP_150951457.1">
    <property type="nucleotide sequence ID" value="NZ_VZRB01000019.1"/>
</dbReference>
<comment type="similarity">
    <text evidence="2">Belongs to the bacterial solute-binding protein 2 family.</text>
</comment>
<evidence type="ECO:0000256" key="1">
    <source>
        <dbReference type="ARBA" id="ARBA00004196"/>
    </source>
</evidence>
<gene>
    <name evidence="6" type="ORF">F7R91_25235</name>
</gene>
<dbReference type="InterPro" id="IPR028082">
    <property type="entry name" value="Peripla_BP_I"/>
</dbReference>
<feature type="domain" description="Periplasmic binding protein" evidence="5">
    <location>
        <begin position="47"/>
        <end position="302"/>
    </location>
</feature>
<dbReference type="Pfam" id="PF13407">
    <property type="entry name" value="Peripla_BP_4"/>
    <property type="match status" value="1"/>
</dbReference>
<reference evidence="6 7" key="1">
    <citation type="submission" date="2019-09" db="EMBL/GenBank/DDBJ databases">
        <title>Screening of Novel Bioactive Compounds from Soil-Associated.</title>
        <authorList>
            <person name="Zhao S."/>
        </authorList>
    </citation>
    <scope>NUCLEOTIDE SEQUENCE [LARGE SCALE GENOMIC DNA]</scope>
    <source>
        <strain evidence="6 7">HIT-DPA4</strain>
    </source>
</reference>
<dbReference type="CDD" id="cd01536">
    <property type="entry name" value="PBP1_ABC_sugar_binding-like"/>
    <property type="match status" value="1"/>
</dbReference>
<dbReference type="GO" id="GO:0030246">
    <property type="term" value="F:carbohydrate binding"/>
    <property type="evidence" value="ECO:0007669"/>
    <property type="project" value="UniProtKB-ARBA"/>
</dbReference>